<dbReference type="InterPro" id="IPR014722">
    <property type="entry name" value="Rib_uL2_dom2"/>
</dbReference>
<protein>
    <recommendedName>
        <fullName evidence="4">50S ribosomal protein L14e</fullName>
    </recommendedName>
</protein>
<keyword evidence="1" id="KW-0689">Ribosomal protein</keyword>
<dbReference type="InterPro" id="IPR041985">
    <property type="entry name" value="Ribosomal_eL14_KOW"/>
</dbReference>
<name>A0A1C6IKS6_9FIRM</name>
<evidence type="ECO:0000256" key="2">
    <source>
        <dbReference type="ARBA" id="ARBA00023274"/>
    </source>
</evidence>
<reference evidence="3" key="1">
    <citation type="submission" date="2015-09" db="EMBL/GenBank/DDBJ databases">
        <authorList>
            <consortium name="Pathogen Informatics"/>
        </authorList>
    </citation>
    <scope>NUCLEOTIDE SEQUENCE</scope>
    <source>
        <strain evidence="3">2789STDY5834896</strain>
    </source>
</reference>
<dbReference type="AlphaFoldDB" id="A0A1C6IKS6"/>
<organism evidence="3">
    <name type="scientific">uncultured Anaerotruncus sp</name>
    <dbReference type="NCBI Taxonomy" id="905011"/>
    <lineage>
        <taxon>Bacteria</taxon>
        <taxon>Bacillati</taxon>
        <taxon>Bacillota</taxon>
        <taxon>Clostridia</taxon>
        <taxon>Eubacteriales</taxon>
        <taxon>Oscillospiraceae</taxon>
        <taxon>Anaerotruncus</taxon>
        <taxon>environmental samples</taxon>
    </lineage>
</organism>
<accession>A0A1C6IKS6</accession>
<dbReference type="InterPro" id="IPR008991">
    <property type="entry name" value="Translation_prot_SH3-like_sf"/>
</dbReference>
<sequence>MKALQIGTVVKSLAGRDKERHSVVVALENEYVFIADGKMRKLETPKRKNKKHIWPTGRLIQMDGATNKSIGRILRQFDEASSAAHNS</sequence>
<dbReference type="SUPFAM" id="SSF50104">
    <property type="entry name" value="Translation proteins SH3-like domain"/>
    <property type="match status" value="1"/>
</dbReference>
<proteinExistence type="predicted"/>
<evidence type="ECO:0008006" key="4">
    <source>
        <dbReference type="Google" id="ProtNLM"/>
    </source>
</evidence>
<gene>
    <name evidence="3" type="ORF">SAMEA3545359_01520</name>
</gene>
<dbReference type="CDD" id="cd06088">
    <property type="entry name" value="KOW_RPL14"/>
    <property type="match status" value="1"/>
</dbReference>
<dbReference type="GO" id="GO:0005840">
    <property type="term" value="C:ribosome"/>
    <property type="evidence" value="ECO:0007669"/>
    <property type="project" value="UniProtKB-KW"/>
</dbReference>
<keyword evidence="2" id="KW-0687">Ribonucleoprotein</keyword>
<evidence type="ECO:0000313" key="3">
    <source>
        <dbReference type="EMBL" id="SCJ70519.1"/>
    </source>
</evidence>
<dbReference type="GO" id="GO:1990904">
    <property type="term" value="C:ribonucleoprotein complex"/>
    <property type="evidence" value="ECO:0007669"/>
    <property type="project" value="UniProtKB-KW"/>
</dbReference>
<dbReference type="EMBL" id="FMHG01000001">
    <property type="protein sequence ID" value="SCJ70519.1"/>
    <property type="molecule type" value="Genomic_DNA"/>
</dbReference>
<dbReference type="Gene3D" id="2.30.30.30">
    <property type="match status" value="1"/>
</dbReference>
<evidence type="ECO:0000256" key="1">
    <source>
        <dbReference type="ARBA" id="ARBA00022980"/>
    </source>
</evidence>